<name>A0A7W9LEQ5_9ACTN</name>
<evidence type="ECO:0000256" key="4">
    <source>
        <dbReference type="ARBA" id="ARBA00023163"/>
    </source>
</evidence>
<dbReference type="PANTHER" id="PTHR30346:SF0">
    <property type="entry name" value="HCA OPERON TRANSCRIPTIONAL ACTIVATOR HCAR"/>
    <property type="match status" value="1"/>
</dbReference>
<dbReference type="SUPFAM" id="SSF53850">
    <property type="entry name" value="Periplasmic binding protein-like II"/>
    <property type="match status" value="1"/>
</dbReference>
<dbReference type="InterPro" id="IPR005119">
    <property type="entry name" value="LysR_subst-bd"/>
</dbReference>
<dbReference type="Proteomes" id="UP000579153">
    <property type="component" value="Unassembled WGS sequence"/>
</dbReference>
<evidence type="ECO:0000256" key="3">
    <source>
        <dbReference type="ARBA" id="ARBA00023125"/>
    </source>
</evidence>
<dbReference type="Pfam" id="PF00126">
    <property type="entry name" value="HTH_1"/>
    <property type="match status" value="1"/>
</dbReference>
<keyword evidence="2" id="KW-0805">Transcription regulation</keyword>
<dbReference type="InterPro" id="IPR036388">
    <property type="entry name" value="WH-like_DNA-bd_sf"/>
</dbReference>
<accession>A0A7W9LEQ5</accession>
<dbReference type="AlphaFoldDB" id="A0A7W9LEQ5"/>
<dbReference type="GO" id="GO:0032993">
    <property type="term" value="C:protein-DNA complex"/>
    <property type="evidence" value="ECO:0007669"/>
    <property type="project" value="TreeGrafter"/>
</dbReference>
<comment type="caution">
    <text evidence="6">The sequence shown here is derived from an EMBL/GenBank/DDBJ whole genome shotgun (WGS) entry which is preliminary data.</text>
</comment>
<evidence type="ECO:0000313" key="7">
    <source>
        <dbReference type="Proteomes" id="UP000579153"/>
    </source>
</evidence>
<keyword evidence="4" id="KW-0804">Transcription</keyword>
<dbReference type="InterPro" id="IPR000847">
    <property type="entry name" value="LysR_HTH_N"/>
</dbReference>
<dbReference type="RefSeq" id="WP_185079473.1">
    <property type="nucleotide sequence ID" value="NZ_JACHMB010000001.1"/>
</dbReference>
<evidence type="ECO:0000313" key="6">
    <source>
        <dbReference type="EMBL" id="MBB5781121.1"/>
    </source>
</evidence>
<dbReference type="PRINTS" id="PR00039">
    <property type="entry name" value="HTHLYSR"/>
</dbReference>
<proteinExistence type="inferred from homology"/>
<dbReference type="EMBL" id="JACHMB010000001">
    <property type="protein sequence ID" value="MBB5781121.1"/>
    <property type="molecule type" value="Genomic_DNA"/>
</dbReference>
<organism evidence="6 7">
    <name type="scientific">Nonomuraea jabiensis</name>
    <dbReference type="NCBI Taxonomy" id="882448"/>
    <lineage>
        <taxon>Bacteria</taxon>
        <taxon>Bacillati</taxon>
        <taxon>Actinomycetota</taxon>
        <taxon>Actinomycetes</taxon>
        <taxon>Streptosporangiales</taxon>
        <taxon>Streptosporangiaceae</taxon>
        <taxon>Nonomuraea</taxon>
    </lineage>
</organism>
<dbReference type="GO" id="GO:0003677">
    <property type="term" value="F:DNA binding"/>
    <property type="evidence" value="ECO:0007669"/>
    <property type="project" value="UniProtKB-KW"/>
</dbReference>
<reference evidence="6 7" key="1">
    <citation type="submission" date="2020-08" db="EMBL/GenBank/DDBJ databases">
        <title>Sequencing the genomes of 1000 actinobacteria strains.</title>
        <authorList>
            <person name="Klenk H.-P."/>
        </authorList>
    </citation>
    <scope>NUCLEOTIDE SEQUENCE [LARGE SCALE GENOMIC DNA]</scope>
    <source>
        <strain evidence="6 7">DSM 45507</strain>
    </source>
</reference>
<keyword evidence="3 6" id="KW-0238">DNA-binding</keyword>
<dbReference type="Pfam" id="PF03466">
    <property type="entry name" value="LysR_substrate"/>
    <property type="match status" value="1"/>
</dbReference>
<evidence type="ECO:0000259" key="5">
    <source>
        <dbReference type="PROSITE" id="PS50931"/>
    </source>
</evidence>
<evidence type="ECO:0000256" key="1">
    <source>
        <dbReference type="ARBA" id="ARBA00009437"/>
    </source>
</evidence>
<dbReference type="PROSITE" id="PS50931">
    <property type="entry name" value="HTH_LYSR"/>
    <property type="match status" value="1"/>
</dbReference>
<dbReference type="Gene3D" id="3.40.190.10">
    <property type="entry name" value="Periplasmic binding protein-like II"/>
    <property type="match status" value="2"/>
</dbReference>
<dbReference type="FunFam" id="1.10.10.10:FF:000001">
    <property type="entry name" value="LysR family transcriptional regulator"/>
    <property type="match status" value="1"/>
</dbReference>
<dbReference type="PANTHER" id="PTHR30346">
    <property type="entry name" value="TRANSCRIPTIONAL DUAL REGULATOR HCAR-RELATED"/>
    <property type="match status" value="1"/>
</dbReference>
<protein>
    <submittedName>
        <fullName evidence="6">DNA-binding transcriptional LysR family regulator</fullName>
    </submittedName>
</protein>
<evidence type="ECO:0000256" key="2">
    <source>
        <dbReference type="ARBA" id="ARBA00023015"/>
    </source>
</evidence>
<comment type="similarity">
    <text evidence="1">Belongs to the LysR transcriptional regulatory family.</text>
</comment>
<dbReference type="Gene3D" id="1.10.10.10">
    <property type="entry name" value="Winged helix-like DNA-binding domain superfamily/Winged helix DNA-binding domain"/>
    <property type="match status" value="1"/>
</dbReference>
<gene>
    <name evidence="6" type="ORF">HD596_007877</name>
</gene>
<sequence length="333" mass="36892">MSNKRHTEEPQPAVVDEAAYDLDLATVRAFVVITEDRYFSEAAARLGISQQAVSKRIAKLEADLGVRLFSRTRTGADLTEDGKAFLHHARALVGIADQAREVLRGRNRSLRVDVMDTRMHSSDLIRKFHETVENADVEVITSNGLRSARGALARGAVDAAFARVSGTLEDDLRHVPAYLDPVHLLVGRDHPLAGLREVEVERLSGVTVWMPGNVPGSEWAEFYGFLSAAFDIPLDTAGPDFGWEYFTEEIASGGRVGFVGGRLRMPWHPGTVQVPVVAPAPVYPCSLIFHRHSHHPVLARLVRYVTDNYQPFDPRRQWLPDPDRAAFTTAAGR</sequence>
<keyword evidence="7" id="KW-1185">Reference proteome</keyword>
<dbReference type="InterPro" id="IPR036390">
    <property type="entry name" value="WH_DNA-bd_sf"/>
</dbReference>
<dbReference type="GO" id="GO:0003700">
    <property type="term" value="F:DNA-binding transcription factor activity"/>
    <property type="evidence" value="ECO:0007669"/>
    <property type="project" value="InterPro"/>
</dbReference>
<feature type="domain" description="HTH lysR-type" evidence="5">
    <location>
        <begin position="22"/>
        <end position="79"/>
    </location>
</feature>
<dbReference type="SUPFAM" id="SSF46785">
    <property type="entry name" value="Winged helix' DNA-binding domain"/>
    <property type="match status" value="1"/>
</dbReference>